<feature type="compositionally biased region" description="Pro residues" evidence="1">
    <location>
        <begin position="226"/>
        <end position="239"/>
    </location>
</feature>
<organism evidence="3 4">
    <name type="scientific">Lentzea rhizosphaerae</name>
    <dbReference type="NCBI Taxonomy" id="2041025"/>
    <lineage>
        <taxon>Bacteria</taxon>
        <taxon>Bacillati</taxon>
        <taxon>Actinomycetota</taxon>
        <taxon>Actinomycetes</taxon>
        <taxon>Pseudonocardiales</taxon>
        <taxon>Pseudonocardiaceae</taxon>
        <taxon>Lentzea</taxon>
    </lineage>
</organism>
<protein>
    <recommendedName>
        <fullName evidence="5">Capsular polysaccharide biosynthesis protein</fullName>
    </recommendedName>
</protein>
<feature type="transmembrane region" description="Helical" evidence="2">
    <location>
        <begin position="14"/>
        <end position="33"/>
    </location>
</feature>
<keyword evidence="2" id="KW-1133">Transmembrane helix</keyword>
<evidence type="ECO:0000256" key="2">
    <source>
        <dbReference type="SAM" id="Phobius"/>
    </source>
</evidence>
<keyword evidence="2" id="KW-0812">Transmembrane</keyword>
<sequence>MDFWGTVRVLRRRWYIALPAVLLTGVLALYVYITVPTRYESSGVLVLTSPAAGGKYSEKTKPEDVVRVNPLLQFDGSLTTTAQILTQVLGDPKTAEELAGKKSTATYTANTGPVGGPLLFISTEADSPEAAEGLVGKVLDKTVAELASQQKALNAPEQTFITAQILVKPTTASAKIGGKVRYVGAATVVLLLLTIASTFAADSIMLKAKRRKDKESGAAPSEKDAAPPPPPSAAPPARPGPQSNGNGAPPQPVQHPQHPQRPPTNHGIPNAHQKTVIIQAPKPPNPAWPTKED</sequence>
<feature type="compositionally biased region" description="Basic and acidic residues" evidence="1">
    <location>
        <begin position="213"/>
        <end position="225"/>
    </location>
</feature>
<accession>A0ABV8C2I6</accession>
<gene>
    <name evidence="3" type="ORF">ACFOWZ_32345</name>
</gene>
<feature type="region of interest" description="Disordered" evidence="1">
    <location>
        <begin position="211"/>
        <end position="293"/>
    </location>
</feature>
<evidence type="ECO:0008006" key="5">
    <source>
        <dbReference type="Google" id="ProtNLM"/>
    </source>
</evidence>
<evidence type="ECO:0000313" key="4">
    <source>
        <dbReference type="Proteomes" id="UP001595690"/>
    </source>
</evidence>
<evidence type="ECO:0000256" key="1">
    <source>
        <dbReference type="SAM" id="MobiDB-lite"/>
    </source>
</evidence>
<dbReference type="EMBL" id="JBHRZI010000028">
    <property type="protein sequence ID" value="MFC3896193.1"/>
    <property type="molecule type" value="Genomic_DNA"/>
</dbReference>
<dbReference type="Proteomes" id="UP001595690">
    <property type="component" value="Unassembled WGS sequence"/>
</dbReference>
<name>A0ABV8C2I6_9PSEU</name>
<feature type="transmembrane region" description="Helical" evidence="2">
    <location>
        <begin position="182"/>
        <end position="206"/>
    </location>
</feature>
<reference evidence="4" key="1">
    <citation type="journal article" date="2019" name="Int. J. Syst. Evol. Microbiol.">
        <title>The Global Catalogue of Microorganisms (GCM) 10K type strain sequencing project: providing services to taxonomists for standard genome sequencing and annotation.</title>
        <authorList>
            <consortium name="The Broad Institute Genomics Platform"/>
            <consortium name="The Broad Institute Genome Sequencing Center for Infectious Disease"/>
            <person name="Wu L."/>
            <person name="Ma J."/>
        </authorList>
    </citation>
    <scope>NUCLEOTIDE SEQUENCE [LARGE SCALE GENOMIC DNA]</scope>
    <source>
        <strain evidence="4">CGMCC 4.7405</strain>
    </source>
</reference>
<keyword evidence="2" id="KW-0472">Membrane</keyword>
<dbReference type="RefSeq" id="WP_382377738.1">
    <property type="nucleotide sequence ID" value="NZ_JBHRZI010000028.1"/>
</dbReference>
<keyword evidence="4" id="KW-1185">Reference proteome</keyword>
<proteinExistence type="predicted"/>
<comment type="caution">
    <text evidence="3">The sequence shown here is derived from an EMBL/GenBank/DDBJ whole genome shotgun (WGS) entry which is preliminary data.</text>
</comment>
<evidence type="ECO:0000313" key="3">
    <source>
        <dbReference type="EMBL" id="MFC3896193.1"/>
    </source>
</evidence>